<dbReference type="InterPro" id="IPR026000">
    <property type="entry name" value="Apc5_dom"/>
</dbReference>
<evidence type="ECO:0000256" key="4">
    <source>
        <dbReference type="ARBA" id="ARBA00022776"/>
    </source>
</evidence>
<dbReference type="GO" id="GO:0070979">
    <property type="term" value="P:protein K11-linked ubiquitination"/>
    <property type="evidence" value="ECO:0007669"/>
    <property type="project" value="TreeGrafter"/>
</dbReference>
<dbReference type="InterPro" id="IPR011990">
    <property type="entry name" value="TPR-like_helical_dom_sf"/>
</dbReference>
<dbReference type="InterPro" id="IPR037679">
    <property type="entry name" value="Apc5"/>
</dbReference>
<feature type="domain" description="Anaphase-promoting complex subunit 5" evidence="11">
    <location>
        <begin position="317"/>
        <end position="405"/>
    </location>
</feature>
<feature type="chain" id="PRO_5040339961" description="Anaphase-promoting complex subunit 5" evidence="10">
    <location>
        <begin position="23"/>
        <end position="825"/>
    </location>
</feature>
<evidence type="ECO:0000256" key="6">
    <source>
        <dbReference type="ARBA" id="ARBA00023306"/>
    </source>
</evidence>
<evidence type="ECO:0000259" key="11">
    <source>
        <dbReference type="Pfam" id="PF12862"/>
    </source>
</evidence>
<keyword evidence="3" id="KW-0132">Cell division</keyword>
<feature type="signal peptide" evidence="10">
    <location>
        <begin position="1"/>
        <end position="22"/>
    </location>
</feature>
<dbReference type="GO" id="GO:0005680">
    <property type="term" value="C:anaphase-promoting complex"/>
    <property type="evidence" value="ECO:0007669"/>
    <property type="project" value="InterPro"/>
</dbReference>
<protein>
    <recommendedName>
        <fullName evidence="2">Anaphase-promoting complex subunit 5</fullName>
    </recommendedName>
    <alternativeName>
        <fullName evidence="7">Cyclosome subunit 5</fullName>
    </alternativeName>
</protein>
<name>A0A9P4YJ64_9EURO</name>
<feature type="region of interest" description="Disordered" evidence="9">
    <location>
        <begin position="68"/>
        <end position="101"/>
    </location>
</feature>
<keyword evidence="6" id="KW-0131">Cell cycle</keyword>
<proteinExistence type="inferred from homology"/>
<dbReference type="AlphaFoldDB" id="A0A9P4YJ64"/>
<evidence type="ECO:0000256" key="7">
    <source>
        <dbReference type="ARBA" id="ARBA00031069"/>
    </source>
</evidence>
<dbReference type="Pfam" id="PF12862">
    <property type="entry name" value="ANAPC5"/>
    <property type="match status" value="1"/>
</dbReference>
<keyword evidence="5" id="KW-0833">Ubl conjugation pathway</keyword>
<keyword evidence="10" id="KW-0732">Signal</keyword>
<dbReference type="PANTHER" id="PTHR12830">
    <property type="entry name" value="ANAPHASE-PROMOTING COMPLEX SUBUNIT 5"/>
    <property type="match status" value="1"/>
</dbReference>
<organism evidence="12 13">
    <name type="scientific">Trichophyton interdigitale</name>
    <dbReference type="NCBI Taxonomy" id="101480"/>
    <lineage>
        <taxon>Eukaryota</taxon>
        <taxon>Fungi</taxon>
        <taxon>Dikarya</taxon>
        <taxon>Ascomycota</taxon>
        <taxon>Pezizomycotina</taxon>
        <taxon>Eurotiomycetes</taxon>
        <taxon>Eurotiomycetidae</taxon>
        <taxon>Onygenales</taxon>
        <taxon>Arthrodermataceae</taxon>
        <taxon>Trichophyton</taxon>
    </lineage>
</organism>
<dbReference type="SUPFAM" id="SSF48452">
    <property type="entry name" value="TPR-like"/>
    <property type="match status" value="1"/>
</dbReference>
<dbReference type="Gene3D" id="1.25.40.10">
    <property type="entry name" value="Tetratricopeptide repeat domain"/>
    <property type="match status" value="1"/>
</dbReference>
<sequence>MPRFLTPSKVALLALISIYTEGVVPSSAVVPVLAFLVSHLLPLEASRTVGHGCRHGCRHGCGHGCGRGHGRGQPADGSNKEAATTSTTSTSTEKIRGTPSVEEVKEVTAGLASSIPGRSIWDLFLKRLWQFDCADTLDEFFSSLADVLARSREERLLDPEGAREADEEQKKHGRVLLARHSPLGAFVRRVRLEYTKLQFHDATSLWKAFIRYRMPTYAAWAKRNPAEAQLSVDANLCELGLDLDSPLARVMYGDLADDDEAGEGEGEGAGMSVRDVERLLEFQISKMQSKAARVSPDMMAQLRRVIMAGATVPCLFHYVRFLDSWKAGDHPSSLDHLHRYFDYTVQTRDRTFYQYALLNLALLQADFGCHGEAISAFQETIAIGRETHDMNCLNYSMTWLYHFGKISPDELAEIHNTGMLGADKEALVFLQAKAKEAEMWGMLSTALLSEGRLELANGGSIASTFESIIKASHVCITRGRQDSMGPQMMLHASLYGRLGLNHLTWSTYETFLECYSGFSPMDDNLWATFRSAQLLSWNGRHNEAVKRMNSFPADALQPLKHQQTWAFHMGLLKLTRQLHRDDLRASQHLLTQLEGASPPDPEVSTALSLLKIDLLMRQGDYDDALSTVDQVAQSMHQDSFDIATQISLLITKARIFDKTGQPERGFSLAMRAAKIAHRSRLLHSLWDAVAALCVILMSFREFSAALSLLESVMPQVLECEDRALAGRMYACLADASMGLAGESSSNSGSNGTRRDPARKKEYLARALEFIDCAFAEYSSIEEVRGQCEMMGKKATIMHLQGDLALANDFAAKYLDLKRQAVSERL</sequence>
<comment type="similarity">
    <text evidence="1">Belongs to the APC5 family.</text>
</comment>
<evidence type="ECO:0000256" key="3">
    <source>
        <dbReference type="ARBA" id="ARBA00022618"/>
    </source>
</evidence>
<dbReference type="GO" id="GO:0051301">
    <property type="term" value="P:cell division"/>
    <property type="evidence" value="ECO:0007669"/>
    <property type="project" value="UniProtKB-KW"/>
</dbReference>
<evidence type="ECO:0000313" key="12">
    <source>
        <dbReference type="EMBL" id="KAF3896443.1"/>
    </source>
</evidence>
<evidence type="ECO:0000256" key="1">
    <source>
        <dbReference type="ARBA" id="ARBA00007450"/>
    </source>
</evidence>
<evidence type="ECO:0000256" key="5">
    <source>
        <dbReference type="ARBA" id="ARBA00022786"/>
    </source>
</evidence>
<evidence type="ECO:0000256" key="10">
    <source>
        <dbReference type="SAM" id="SignalP"/>
    </source>
</evidence>
<keyword evidence="4" id="KW-0498">Mitosis</keyword>
<dbReference type="EMBL" id="JAAQVJ010000071">
    <property type="protein sequence ID" value="KAF3896443.1"/>
    <property type="molecule type" value="Genomic_DNA"/>
</dbReference>
<comment type="caution">
    <text evidence="12">The sequence shown here is derived from an EMBL/GenBank/DDBJ whole genome shotgun (WGS) entry which is preliminary data.</text>
</comment>
<accession>A0A9P4YJ64</accession>
<dbReference type="GO" id="GO:0031145">
    <property type="term" value="P:anaphase-promoting complex-dependent catabolic process"/>
    <property type="evidence" value="ECO:0007669"/>
    <property type="project" value="TreeGrafter"/>
</dbReference>
<evidence type="ECO:0000313" key="13">
    <source>
        <dbReference type="Proteomes" id="UP000749309"/>
    </source>
</evidence>
<dbReference type="Proteomes" id="UP000749309">
    <property type="component" value="Unassembled WGS sequence"/>
</dbReference>
<evidence type="ECO:0000256" key="8">
    <source>
        <dbReference type="ARBA" id="ARBA00045696"/>
    </source>
</evidence>
<evidence type="ECO:0000256" key="2">
    <source>
        <dbReference type="ARBA" id="ARBA00016066"/>
    </source>
</evidence>
<reference evidence="12" key="1">
    <citation type="submission" date="2020-03" db="EMBL/GenBank/DDBJ databases">
        <title>Whole Genome Sequence of Trichophyton interdigitale from India.</title>
        <authorList>
            <person name="Kumar P."/>
        </authorList>
    </citation>
    <scope>NUCLEOTIDE SEQUENCE</scope>
    <source>
        <strain evidence="12">UCMS-IGIB-CI14</strain>
    </source>
</reference>
<gene>
    <name evidence="12" type="ORF">GY632_2809</name>
</gene>
<comment type="function">
    <text evidence="8">Component of the anaphase promoting complex/cyclosome (APC/C), a cell cycle-regulated E3 ubiquitin ligase that controls progression through mitosis and the G1 phase of the cell cycle. The APC/C complex acts by mediating ubiquitination and subsequent degradation of target proteins: it mainly mediates the formation of 'Lys-11'-linked polyubiquitin chains and, to a lower extent, the formation of 'Lys-48'- and 'Lys-63'-linked polyubiquitin chains. The APC/C complex catalyzes assembly of branched 'Lys-11'-/'Lys-48'-linked branched ubiquitin chains on target proteins.</text>
</comment>
<dbReference type="PANTHER" id="PTHR12830:SF9">
    <property type="entry name" value="ANAPHASE-PROMOTING COMPLEX SUBUNIT 5"/>
    <property type="match status" value="1"/>
</dbReference>
<dbReference type="GO" id="GO:0045842">
    <property type="term" value="P:positive regulation of mitotic metaphase/anaphase transition"/>
    <property type="evidence" value="ECO:0007669"/>
    <property type="project" value="TreeGrafter"/>
</dbReference>
<evidence type="ECO:0000256" key="9">
    <source>
        <dbReference type="SAM" id="MobiDB-lite"/>
    </source>
</evidence>